<dbReference type="STRING" id="394096.DB31_0025"/>
<name>A0A085WVQ1_9BACT</name>
<evidence type="ECO:0000259" key="3">
    <source>
        <dbReference type="PROSITE" id="PS50006"/>
    </source>
</evidence>
<dbReference type="AlphaFoldDB" id="A0A085WVQ1"/>
<dbReference type="PANTHER" id="PTHR23308">
    <property type="entry name" value="NUCLEAR INHIBITOR OF PROTEIN PHOSPHATASE-1"/>
    <property type="match status" value="1"/>
</dbReference>
<dbReference type="PATRIC" id="fig|394096.3.peg.23"/>
<dbReference type="CDD" id="cd00060">
    <property type="entry name" value="FHA"/>
    <property type="match status" value="2"/>
</dbReference>
<evidence type="ECO:0000256" key="2">
    <source>
        <dbReference type="SAM" id="Phobius"/>
    </source>
</evidence>
<protein>
    <recommendedName>
        <fullName evidence="3">FHA domain-containing protein</fullName>
    </recommendedName>
</protein>
<keyword evidence="5" id="KW-1185">Reference proteome</keyword>
<dbReference type="InterPro" id="IPR032030">
    <property type="entry name" value="YscD_cytoplasmic_dom"/>
</dbReference>
<dbReference type="Pfam" id="PF16697">
    <property type="entry name" value="Yop-YscD_cpl"/>
    <property type="match status" value="1"/>
</dbReference>
<dbReference type="PROSITE" id="PS50006">
    <property type="entry name" value="FHA_DOMAIN"/>
    <property type="match status" value="2"/>
</dbReference>
<keyword evidence="2" id="KW-0812">Transmembrane</keyword>
<gene>
    <name evidence="4" type="ORF">DB31_0025</name>
</gene>
<proteinExistence type="predicted"/>
<feature type="transmembrane region" description="Helical" evidence="2">
    <location>
        <begin position="353"/>
        <end position="372"/>
    </location>
</feature>
<organism evidence="4 5">
    <name type="scientific">Hyalangium minutum</name>
    <dbReference type="NCBI Taxonomy" id="394096"/>
    <lineage>
        <taxon>Bacteria</taxon>
        <taxon>Pseudomonadati</taxon>
        <taxon>Myxococcota</taxon>
        <taxon>Myxococcia</taxon>
        <taxon>Myxococcales</taxon>
        <taxon>Cystobacterineae</taxon>
        <taxon>Archangiaceae</taxon>
        <taxon>Hyalangium</taxon>
    </lineage>
</organism>
<dbReference type="Gene3D" id="2.60.200.20">
    <property type="match status" value="2"/>
</dbReference>
<dbReference type="RefSeq" id="WP_044180453.1">
    <property type="nucleotide sequence ID" value="NZ_JMCB01000001.1"/>
</dbReference>
<evidence type="ECO:0000256" key="1">
    <source>
        <dbReference type="SAM" id="MobiDB-lite"/>
    </source>
</evidence>
<comment type="caution">
    <text evidence="4">The sequence shown here is derived from an EMBL/GenBank/DDBJ whole genome shotgun (WGS) entry which is preliminary data.</text>
</comment>
<feature type="compositionally biased region" description="Acidic residues" evidence="1">
    <location>
        <begin position="247"/>
        <end position="259"/>
    </location>
</feature>
<feature type="compositionally biased region" description="Pro residues" evidence="1">
    <location>
        <begin position="304"/>
        <end position="313"/>
    </location>
</feature>
<dbReference type="SMART" id="SM00240">
    <property type="entry name" value="FHA"/>
    <property type="match status" value="2"/>
</dbReference>
<keyword evidence="2" id="KW-0472">Membrane</keyword>
<evidence type="ECO:0000313" key="4">
    <source>
        <dbReference type="EMBL" id="KFE71764.1"/>
    </source>
</evidence>
<feature type="domain" description="FHA" evidence="3">
    <location>
        <begin position="29"/>
        <end position="78"/>
    </location>
</feature>
<dbReference type="Proteomes" id="UP000028725">
    <property type="component" value="Unassembled WGS sequence"/>
</dbReference>
<feature type="domain" description="FHA" evidence="3">
    <location>
        <begin position="161"/>
        <end position="210"/>
    </location>
</feature>
<dbReference type="SUPFAM" id="SSF49879">
    <property type="entry name" value="SMAD/FHA domain"/>
    <property type="match status" value="2"/>
</dbReference>
<accession>A0A085WVQ1</accession>
<dbReference type="InterPro" id="IPR050923">
    <property type="entry name" value="Cell_Proc_Reg/RNA_Proc"/>
</dbReference>
<dbReference type="InterPro" id="IPR008984">
    <property type="entry name" value="SMAD_FHA_dom_sf"/>
</dbReference>
<keyword evidence="2" id="KW-1133">Transmembrane helix</keyword>
<feature type="compositionally biased region" description="Basic and acidic residues" evidence="1">
    <location>
        <begin position="276"/>
        <end position="301"/>
    </location>
</feature>
<dbReference type="InterPro" id="IPR000253">
    <property type="entry name" value="FHA_dom"/>
</dbReference>
<dbReference type="Pfam" id="PF00498">
    <property type="entry name" value="FHA"/>
    <property type="match status" value="1"/>
</dbReference>
<evidence type="ECO:0000313" key="5">
    <source>
        <dbReference type="Proteomes" id="UP000028725"/>
    </source>
</evidence>
<sequence length="374" mass="40449">MSVRLTVTQRSEAGSSAKPAEHVLDEASITLGRDKGCQVVLAQQAVSRNHARISQEGNLFFLEDLGSAYGTQINGKPLPKGEKHRLRNGDVIAIAQFDVTFTHVADLPVDSGGRSDKTSFVARSLVKDAVRGIKSGEGPYFRVMNGPRESERIEISDAQELIIGRDETADVVFKDDLISRRHVKIRRDWAGTHVEDLGSRNGIKVNKKKINRKTLKDSDELEVGNIRLLYVDPSDLPEPAVDIPDSPVDDGGGDDDDDEHTQSIPAGRVGSRRAKPKEEEPPQEEPPKEEPPQEEPPKEEAAPEPAPEPPAPEPEPEPEQPRPIPQRSYAASVDDDGGGGGGGGFDKQKMVPLVVMGVFALFAIGLIIAVLAGA</sequence>
<dbReference type="OrthoDB" id="151099at2"/>
<dbReference type="EMBL" id="JMCB01000001">
    <property type="protein sequence ID" value="KFE71764.1"/>
    <property type="molecule type" value="Genomic_DNA"/>
</dbReference>
<feature type="region of interest" description="Disordered" evidence="1">
    <location>
        <begin position="233"/>
        <end position="344"/>
    </location>
</feature>
<reference evidence="4 5" key="1">
    <citation type="submission" date="2014-04" db="EMBL/GenBank/DDBJ databases">
        <title>Genome assembly of Hyalangium minutum DSM 14724.</title>
        <authorList>
            <person name="Sharma G."/>
            <person name="Subramanian S."/>
        </authorList>
    </citation>
    <scope>NUCLEOTIDE SEQUENCE [LARGE SCALE GENOMIC DNA]</scope>
    <source>
        <strain evidence="4 5">DSM 14724</strain>
    </source>
</reference>